<evidence type="ECO:0000313" key="3">
    <source>
        <dbReference type="Proteomes" id="UP001583177"/>
    </source>
</evidence>
<comment type="caution">
    <text evidence="2">The sequence shown here is derived from an EMBL/GenBank/DDBJ whole genome shotgun (WGS) entry which is preliminary data.</text>
</comment>
<evidence type="ECO:0008006" key="4">
    <source>
        <dbReference type="Google" id="ProtNLM"/>
    </source>
</evidence>
<feature type="region of interest" description="Disordered" evidence="1">
    <location>
        <begin position="37"/>
        <end position="94"/>
    </location>
</feature>
<proteinExistence type="predicted"/>
<protein>
    <recommendedName>
        <fullName evidence="4">HNH domain-containing protein</fullName>
    </recommendedName>
</protein>
<accession>A0ABR3Y0P4</accession>
<reference evidence="2 3" key="1">
    <citation type="journal article" date="2024" name="IMA Fungus">
        <title>IMA Genome - F19 : A genome assembly and annotation guide to empower mycologists, including annotated draft genome sequences of Ceratocystis pirilliformis, Diaporthe australafricana, Fusarium ophioides, Paecilomyces lecythidis, and Sporothrix stenoceras.</title>
        <authorList>
            <person name="Aylward J."/>
            <person name="Wilson A.M."/>
            <person name="Visagie C.M."/>
            <person name="Spraker J."/>
            <person name="Barnes I."/>
            <person name="Buitendag C."/>
            <person name="Ceriani C."/>
            <person name="Del Mar Angel L."/>
            <person name="du Plessis D."/>
            <person name="Fuchs T."/>
            <person name="Gasser K."/>
            <person name="Kramer D."/>
            <person name="Li W."/>
            <person name="Munsamy K."/>
            <person name="Piso A."/>
            <person name="Price J.L."/>
            <person name="Sonnekus B."/>
            <person name="Thomas C."/>
            <person name="van der Nest A."/>
            <person name="van Dijk A."/>
            <person name="van Heerden A."/>
            <person name="van Vuuren N."/>
            <person name="Yilmaz N."/>
            <person name="Duong T.A."/>
            <person name="van der Merwe N.A."/>
            <person name="Wingfield M.J."/>
            <person name="Wingfield B.D."/>
        </authorList>
    </citation>
    <scope>NUCLEOTIDE SEQUENCE [LARGE SCALE GENOMIC DNA]</scope>
    <source>
        <strain evidence="2 3">CMW 18300</strain>
    </source>
</reference>
<dbReference type="Proteomes" id="UP001583177">
    <property type="component" value="Unassembled WGS sequence"/>
</dbReference>
<organism evidence="2 3">
    <name type="scientific">Diaporthe australafricana</name>
    <dbReference type="NCBI Taxonomy" id="127596"/>
    <lineage>
        <taxon>Eukaryota</taxon>
        <taxon>Fungi</taxon>
        <taxon>Dikarya</taxon>
        <taxon>Ascomycota</taxon>
        <taxon>Pezizomycotina</taxon>
        <taxon>Sordariomycetes</taxon>
        <taxon>Sordariomycetidae</taxon>
        <taxon>Diaporthales</taxon>
        <taxon>Diaporthaceae</taxon>
        <taxon>Diaporthe</taxon>
    </lineage>
</organism>
<dbReference type="PANTHER" id="PTHR37827:SF1">
    <property type="entry name" value="HNH DOMAIN-CONTAINING PROTEIN"/>
    <property type="match status" value="1"/>
</dbReference>
<evidence type="ECO:0000313" key="2">
    <source>
        <dbReference type="EMBL" id="KAL1881329.1"/>
    </source>
</evidence>
<evidence type="ECO:0000256" key="1">
    <source>
        <dbReference type="SAM" id="MobiDB-lite"/>
    </source>
</evidence>
<dbReference type="EMBL" id="JAWRVE010000006">
    <property type="protein sequence ID" value="KAL1881329.1"/>
    <property type="molecule type" value="Genomic_DNA"/>
</dbReference>
<feature type="compositionally biased region" description="Basic and acidic residues" evidence="1">
    <location>
        <begin position="43"/>
        <end position="55"/>
    </location>
</feature>
<keyword evidence="3" id="KW-1185">Reference proteome</keyword>
<gene>
    <name evidence="2" type="ORF">Daus18300_001182</name>
</gene>
<dbReference type="PANTHER" id="PTHR37827">
    <property type="entry name" value="TUDOR DOMAIN-CONTAINING PROTEIN"/>
    <property type="match status" value="1"/>
</dbReference>
<name>A0ABR3Y0P4_9PEZI</name>
<sequence>MPLLPQMPTIPQDVEVIDLTGLSDDEDGDEWEDVIDLTNLPSDDDKNNNEPDRAPRQYTILDLPPRPHYTLVDNRSRAGQNRTRRASRAPSTHAPIRHASVVRRVPVRRDVCELCARVVRWGPGVLITKHHLYPQQMTKKYPEKFTDAQRTSIALLCRPCHDACHRAHSNRTLADYYYEVNLLRADPNVHAHVRSMQRASTPELIMRYGDGVHVRRRKDRVRAARSVPPHMVRSLRSRRVEVPLMYTNRVWRKPQMPTSPHPVSVRRSARLLAKGIGQPLVPIIVIDDDDAQDVVMREGSNEEEHGSVRDIVSREELAALEARGEYIPL</sequence>